<dbReference type="WBParaSite" id="jg25677">
    <property type="protein sequence ID" value="jg25677"/>
    <property type="gene ID" value="jg25677"/>
</dbReference>
<organism evidence="1 2">
    <name type="scientific">Ditylenchus dipsaci</name>
    <dbReference type="NCBI Taxonomy" id="166011"/>
    <lineage>
        <taxon>Eukaryota</taxon>
        <taxon>Metazoa</taxon>
        <taxon>Ecdysozoa</taxon>
        <taxon>Nematoda</taxon>
        <taxon>Chromadorea</taxon>
        <taxon>Rhabditida</taxon>
        <taxon>Tylenchina</taxon>
        <taxon>Tylenchomorpha</taxon>
        <taxon>Sphaerularioidea</taxon>
        <taxon>Anguinidae</taxon>
        <taxon>Anguininae</taxon>
        <taxon>Ditylenchus</taxon>
    </lineage>
</organism>
<dbReference type="AlphaFoldDB" id="A0A915E332"/>
<dbReference type="Proteomes" id="UP000887574">
    <property type="component" value="Unplaced"/>
</dbReference>
<proteinExistence type="predicted"/>
<keyword evidence="1" id="KW-1185">Reference proteome</keyword>
<reference evidence="2" key="1">
    <citation type="submission" date="2022-11" db="UniProtKB">
        <authorList>
            <consortium name="WormBaseParasite"/>
        </authorList>
    </citation>
    <scope>IDENTIFICATION</scope>
</reference>
<evidence type="ECO:0000313" key="1">
    <source>
        <dbReference type="Proteomes" id="UP000887574"/>
    </source>
</evidence>
<name>A0A915E332_9BILA</name>
<evidence type="ECO:0000313" key="2">
    <source>
        <dbReference type="WBParaSite" id="jg25677"/>
    </source>
</evidence>
<sequence>MNSVVPKRKAKNQMLTTRGVCSFDSVSAQEKKRRIKMLNPRVSVSFDSSASKNKRRIKMLTRAVVIQVCLIDSVLPQENKRRIKMLHAWGHTSPLIRLGGASTNKIRYKVLKLAWRHHDTFFSFDSVVPQEKQRIKMLDPRVVIRGVQMSGIAVDFIGNAKLSSRHFCTSKASWSDFCDISGGLSTASQVELYDSQMDLQSASQLDFYGFTCNL</sequence>
<accession>A0A915E332</accession>
<protein>
    <submittedName>
        <fullName evidence="2">Uncharacterized protein</fullName>
    </submittedName>
</protein>